<feature type="transmembrane region" description="Helical" evidence="6">
    <location>
        <begin position="113"/>
        <end position="137"/>
    </location>
</feature>
<sequence length="203" mass="23377">MLFTFGNRVDHISLFSTVLLLLYTDFGDYLESRQFALQCPRFRAVLDNVIHVHIGILTWSILDPDPWSLNGDMLTVAVGASFIDLDHFIAAGSWSVDKAMHAKTRGPFHSTGLFFIIFLILHRFKPHLALLFLVAFLPHHMRDSQRRGIYIFPPPSLHFETPPVPIFFVRLFLPVFPWILVLLRERLQLGVDYAPLLPKVWTA</sequence>
<reference evidence="7 8" key="1">
    <citation type="submission" date="2024-08" db="EMBL/GenBank/DDBJ databases">
        <authorList>
            <person name="Cucini C."/>
            <person name="Frati F."/>
        </authorList>
    </citation>
    <scope>NUCLEOTIDE SEQUENCE [LARGE SCALE GENOMIC DNA]</scope>
</reference>
<evidence type="ECO:0000313" key="8">
    <source>
        <dbReference type="Proteomes" id="UP001642540"/>
    </source>
</evidence>
<comment type="subcellular location">
    <subcellularLocation>
        <location evidence="1">Membrane</location>
        <topology evidence="1">Multi-pass membrane protein</topology>
    </subcellularLocation>
</comment>
<keyword evidence="4 6" id="KW-1133">Transmembrane helix</keyword>
<feature type="transmembrane region" description="Helical" evidence="6">
    <location>
        <begin position="164"/>
        <end position="183"/>
    </location>
</feature>
<name>A0ABP1QXI5_9HEXA</name>
<organism evidence="7 8">
    <name type="scientific">Orchesella dallaii</name>
    <dbReference type="NCBI Taxonomy" id="48710"/>
    <lineage>
        <taxon>Eukaryota</taxon>
        <taxon>Metazoa</taxon>
        <taxon>Ecdysozoa</taxon>
        <taxon>Arthropoda</taxon>
        <taxon>Hexapoda</taxon>
        <taxon>Collembola</taxon>
        <taxon>Entomobryomorpha</taxon>
        <taxon>Entomobryoidea</taxon>
        <taxon>Orchesellidae</taxon>
        <taxon>Orchesellinae</taxon>
        <taxon>Orchesella</taxon>
    </lineage>
</organism>
<evidence type="ECO:0000256" key="3">
    <source>
        <dbReference type="ARBA" id="ARBA00022692"/>
    </source>
</evidence>
<dbReference type="PANTHER" id="PTHR13628:SF1">
    <property type="entry name" value="TRANSMEMBRANE PROTEIN 267"/>
    <property type="match status" value="1"/>
</dbReference>
<protein>
    <recommendedName>
        <fullName evidence="2">Transmembrane protein 267</fullName>
    </recommendedName>
</protein>
<dbReference type="InterPro" id="IPR026572">
    <property type="entry name" value="TMEM267"/>
</dbReference>
<keyword evidence="5 6" id="KW-0472">Membrane</keyword>
<evidence type="ECO:0000256" key="6">
    <source>
        <dbReference type="SAM" id="Phobius"/>
    </source>
</evidence>
<comment type="caution">
    <text evidence="7">The sequence shown here is derived from an EMBL/GenBank/DDBJ whole genome shotgun (WGS) entry which is preliminary data.</text>
</comment>
<keyword evidence="8" id="KW-1185">Reference proteome</keyword>
<dbReference type="EMBL" id="CAXLJM020000049">
    <property type="protein sequence ID" value="CAL8113880.1"/>
    <property type="molecule type" value="Genomic_DNA"/>
</dbReference>
<evidence type="ECO:0000256" key="5">
    <source>
        <dbReference type="ARBA" id="ARBA00023136"/>
    </source>
</evidence>
<keyword evidence="3 6" id="KW-0812">Transmembrane</keyword>
<evidence type="ECO:0000256" key="4">
    <source>
        <dbReference type="ARBA" id="ARBA00022989"/>
    </source>
</evidence>
<proteinExistence type="predicted"/>
<dbReference type="Proteomes" id="UP001642540">
    <property type="component" value="Unassembled WGS sequence"/>
</dbReference>
<evidence type="ECO:0000256" key="2">
    <source>
        <dbReference type="ARBA" id="ARBA00013977"/>
    </source>
</evidence>
<evidence type="ECO:0000256" key="1">
    <source>
        <dbReference type="ARBA" id="ARBA00004141"/>
    </source>
</evidence>
<evidence type="ECO:0000313" key="7">
    <source>
        <dbReference type="EMBL" id="CAL8113880.1"/>
    </source>
</evidence>
<dbReference type="PANTHER" id="PTHR13628">
    <property type="entry name" value="TRANSMEMBRANE PROTEIN 267"/>
    <property type="match status" value="1"/>
</dbReference>
<accession>A0ABP1QXI5</accession>
<gene>
    <name evidence="7" type="ORF">ODALV1_LOCUS16214</name>
</gene>